<dbReference type="PROSITE" id="PS51257">
    <property type="entry name" value="PROKAR_LIPOPROTEIN"/>
    <property type="match status" value="1"/>
</dbReference>
<dbReference type="Gene3D" id="2.130.10.10">
    <property type="entry name" value="YVTN repeat-like/Quinoprotein amine dehydrogenase"/>
    <property type="match status" value="1"/>
</dbReference>
<keyword evidence="2" id="KW-1185">Reference proteome</keyword>
<dbReference type="EMBL" id="JABTCG010000010">
    <property type="protein sequence ID" value="MBD0852562.1"/>
    <property type="molecule type" value="Genomic_DNA"/>
</dbReference>
<gene>
    <name evidence="1" type="ORF">HPE63_17935</name>
</gene>
<protein>
    <submittedName>
        <fullName evidence="1">Ribonuclease HII</fullName>
    </submittedName>
</protein>
<comment type="caution">
    <text evidence="1">The sequence shown here is derived from an EMBL/GenBank/DDBJ whole genome shotgun (WGS) entry which is preliminary data.</text>
</comment>
<dbReference type="RefSeq" id="WP_188315685.1">
    <property type="nucleotide sequence ID" value="NZ_JABTCG010000010.1"/>
</dbReference>
<dbReference type="InterPro" id="IPR015943">
    <property type="entry name" value="WD40/YVTN_repeat-like_dom_sf"/>
</dbReference>
<organism evidence="1 2">
    <name type="scientific">Maribacter arenosus</name>
    <dbReference type="NCBI Taxonomy" id="1854708"/>
    <lineage>
        <taxon>Bacteria</taxon>
        <taxon>Pseudomonadati</taxon>
        <taxon>Bacteroidota</taxon>
        <taxon>Flavobacteriia</taxon>
        <taxon>Flavobacteriales</taxon>
        <taxon>Flavobacteriaceae</taxon>
        <taxon>Maribacter</taxon>
    </lineage>
</organism>
<evidence type="ECO:0000313" key="1">
    <source>
        <dbReference type="EMBL" id="MBD0852562.1"/>
    </source>
</evidence>
<dbReference type="Proteomes" id="UP000598350">
    <property type="component" value="Unassembled WGS sequence"/>
</dbReference>
<sequence>MNSRFIIGLLFLLIVGCSQQQKKASSLLDFIPQNASIVVKINNLNGFRSDLNSNDFLTQLESFGAYKSVLDELKLLDKITTETESILAFSEVGKDAHEFTFVTIDSTSMFTLDSVPNVRKESISVEGKKINTYNVDEKVVYSLFLDSKVILTSSKVILENLIKYYGQTHPSIELEKLYEIASSTKNASLLIDLDKSASLSKSLLKGNSGLKLSSFSDWMLLDIDANQNHLHLNGISLAKDSVTNYLNLFKNTNPLANTTPTFAPRDADAILSYTFDDYRTFALNQQEYLTQDAPKDSLLNTLEEVGFIYRNGEKTVLLNTYGAEKLSEYLTGIKKSETEYQGNQIMALSQPHFLNLYLNPLLHNFNANFCTILENAFVFAEKKESVQSIINSYKSGSTFVKTDVFASAMDALAEESSILFVSDSKGLGNIMEEDFSNGIMADFKKANFDKNTFAAQVVADQGFFHTNVVIQQTGRKSKINTVSTLFTVPLDADLATHPQFVTNHRTNKKEIVVQDQDNNLYLISTNGKVLWKKQLEGQVQGKIHQVDLYKNRRLQLAFTTNNQFLILDRNGKEVPPFTKKFEGGNLNGLAVFDYEKRKDYRFVVTQGNKVNMYNNKGAIVKGFKYTQAESSILRAPKHMAISGKDYLVFMLDNGNLKILNRVGNVRTKVKGTIDFSMNDVLLYKNKFVLTDKKGVFYQIATNGNMNTTALRLNQDHGIDATSNTFVYMNDNILSIRGKRVTLDFGVYSKPKIFYIYDKIYVGVTDIQNQKVYLFDSQAVPISDFPVFGSSPIDLTDMENDRKLEVVAQDQKNSIIVYQLN</sequence>
<evidence type="ECO:0000313" key="2">
    <source>
        <dbReference type="Proteomes" id="UP000598350"/>
    </source>
</evidence>
<name>A0ABR7VG45_9FLAO</name>
<accession>A0ABR7VG45</accession>
<reference evidence="1 2" key="1">
    <citation type="submission" date="2020-05" db="EMBL/GenBank/DDBJ databases">
        <title>The draft genome sequence of Maribacter arenosus CAU 1321.</title>
        <authorList>
            <person name="Mu L."/>
        </authorList>
    </citation>
    <scope>NUCLEOTIDE SEQUENCE [LARGE SCALE GENOMIC DNA]</scope>
    <source>
        <strain evidence="1 2">CAU 1321</strain>
    </source>
</reference>
<dbReference type="SUPFAM" id="SSF101898">
    <property type="entry name" value="NHL repeat"/>
    <property type="match status" value="1"/>
</dbReference>
<proteinExistence type="predicted"/>